<dbReference type="EnsemblMetazoa" id="AALFPA23_014986.R21721">
    <property type="protein sequence ID" value="AALFPA23_014986.P21721"/>
    <property type="gene ID" value="AALFPA23_014986"/>
</dbReference>
<evidence type="ECO:0000256" key="7">
    <source>
        <dbReference type="SAM" id="MobiDB-lite"/>
    </source>
</evidence>
<dbReference type="EnsemblMetazoa" id="AALFPA23_014986.R21720">
    <property type="protein sequence ID" value="AALFPA23_014986.P21720"/>
    <property type="gene ID" value="AALFPA23_014986"/>
</dbReference>
<dbReference type="Gene3D" id="6.20.210.20">
    <property type="entry name" value="THAP domain"/>
    <property type="match status" value="3"/>
</dbReference>
<evidence type="ECO:0000259" key="8">
    <source>
        <dbReference type="PROSITE" id="PS50950"/>
    </source>
</evidence>
<evidence type="ECO:0000256" key="6">
    <source>
        <dbReference type="PROSITE-ProRule" id="PRU00309"/>
    </source>
</evidence>
<dbReference type="Pfam" id="PF05485">
    <property type="entry name" value="THAP"/>
    <property type="match status" value="3"/>
</dbReference>
<evidence type="ECO:0000313" key="10">
    <source>
        <dbReference type="Proteomes" id="UP000069940"/>
    </source>
</evidence>
<reference evidence="9" key="2">
    <citation type="submission" date="2025-05" db="UniProtKB">
        <authorList>
            <consortium name="EnsemblMetazoa"/>
        </authorList>
    </citation>
    <scope>IDENTIFICATION</scope>
    <source>
        <strain evidence="9">Foshan</strain>
    </source>
</reference>
<dbReference type="PANTHER" id="PTHR23080:SF141">
    <property type="entry name" value="TRANSPOSASE HELIX-TURN-HELIX DOMAIN-CONTAINING PROTEIN"/>
    <property type="match status" value="1"/>
</dbReference>
<keyword evidence="2" id="KW-0479">Metal-binding</keyword>
<dbReference type="InterPro" id="IPR027806">
    <property type="entry name" value="HARBI1_dom"/>
</dbReference>
<feature type="region of interest" description="Disordered" evidence="7">
    <location>
        <begin position="294"/>
        <end position="315"/>
    </location>
</feature>
<feature type="domain" description="THAP-type" evidence="8">
    <location>
        <begin position="1"/>
        <end position="70"/>
    </location>
</feature>
<dbReference type="Pfam" id="PF13613">
    <property type="entry name" value="HTH_Tnp_4"/>
    <property type="match status" value="1"/>
</dbReference>
<reference evidence="10" key="1">
    <citation type="journal article" date="2015" name="Proc. Natl. Acad. Sci. U.S.A.">
        <title>Genome sequence of the Asian Tiger mosquito, Aedes albopictus, reveals insights into its biology, genetics, and evolution.</title>
        <authorList>
            <person name="Chen X.G."/>
            <person name="Jiang X."/>
            <person name="Gu J."/>
            <person name="Xu M."/>
            <person name="Wu Y."/>
            <person name="Deng Y."/>
            <person name="Zhang C."/>
            <person name="Bonizzoni M."/>
            <person name="Dermauw W."/>
            <person name="Vontas J."/>
            <person name="Armbruster P."/>
            <person name="Huang X."/>
            <person name="Yang Y."/>
            <person name="Zhang H."/>
            <person name="He W."/>
            <person name="Peng H."/>
            <person name="Liu Y."/>
            <person name="Wu K."/>
            <person name="Chen J."/>
            <person name="Lirakis M."/>
            <person name="Topalis P."/>
            <person name="Van Leeuwen T."/>
            <person name="Hall A.B."/>
            <person name="Jiang X."/>
            <person name="Thorpe C."/>
            <person name="Mueller R.L."/>
            <person name="Sun C."/>
            <person name="Waterhouse R.M."/>
            <person name="Yan G."/>
            <person name="Tu Z.J."/>
            <person name="Fang X."/>
            <person name="James A.A."/>
        </authorList>
    </citation>
    <scope>NUCLEOTIDE SEQUENCE [LARGE SCALE GENOMIC DNA]</scope>
    <source>
        <strain evidence="10">Foshan</strain>
    </source>
</reference>
<organism evidence="9 10">
    <name type="scientific">Aedes albopictus</name>
    <name type="common">Asian tiger mosquito</name>
    <name type="synonym">Stegomyia albopicta</name>
    <dbReference type="NCBI Taxonomy" id="7160"/>
    <lineage>
        <taxon>Eukaryota</taxon>
        <taxon>Metazoa</taxon>
        <taxon>Ecdysozoa</taxon>
        <taxon>Arthropoda</taxon>
        <taxon>Hexapoda</taxon>
        <taxon>Insecta</taxon>
        <taxon>Pterygota</taxon>
        <taxon>Neoptera</taxon>
        <taxon>Endopterygota</taxon>
        <taxon>Diptera</taxon>
        <taxon>Nematocera</taxon>
        <taxon>Culicoidea</taxon>
        <taxon>Culicidae</taxon>
        <taxon>Culicinae</taxon>
        <taxon>Aedini</taxon>
        <taxon>Aedes</taxon>
        <taxon>Stegomyia</taxon>
    </lineage>
</organism>
<feature type="compositionally biased region" description="Polar residues" evidence="7">
    <location>
        <begin position="304"/>
        <end position="315"/>
    </location>
</feature>
<evidence type="ECO:0000256" key="3">
    <source>
        <dbReference type="ARBA" id="ARBA00022771"/>
    </source>
</evidence>
<keyword evidence="5 6" id="KW-0238">DNA-binding</keyword>
<feature type="domain" description="THAP-type" evidence="8">
    <location>
        <begin position="189"/>
        <end position="266"/>
    </location>
</feature>
<dbReference type="InterPro" id="IPR027805">
    <property type="entry name" value="Transposase_HTH_dom"/>
</dbReference>
<dbReference type="Proteomes" id="UP000069940">
    <property type="component" value="Unassembled WGS sequence"/>
</dbReference>
<proteinExistence type="predicted"/>
<evidence type="ECO:0000256" key="2">
    <source>
        <dbReference type="ARBA" id="ARBA00022723"/>
    </source>
</evidence>
<dbReference type="PROSITE" id="PS50950">
    <property type="entry name" value="ZF_THAP"/>
    <property type="match status" value="3"/>
</dbReference>
<name>A0ABM1Z4E0_AEDAL</name>
<dbReference type="Pfam" id="PF13359">
    <property type="entry name" value="DDE_Tnp_4"/>
    <property type="match status" value="1"/>
</dbReference>
<dbReference type="InterPro" id="IPR038441">
    <property type="entry name" value="THAP_Znf_sf"/>
</dbReference>
<sequence>MDCCIIPGCAGERPLFRVPNAGSNVFRRWKKVAPVYGTGTERICSHHFTKHDFQKNIRKKLKTSATPSIQLPAVSMKAATKSGCCIIGCRSKDLRKMERFPSSTSPAWKKWVELLGCKDTSTIGWRICRNHFKDDAFTTVTSIYLKSNSVPTKKLSRPVKTVAVHRRRVIETPIPECLIDHNYSTENLQPKSNRMCSVFGCTAKTSKGVFLHKFPKEISMLKVWMHAIKTGKTPTKNSYVCSQHFHDSDYSTGTNVLRKCAVPSRNIPQTFLQEVQSRTSDPYKRIFKSFRKTKKDVEHHSDGSHNPQESSSLETSKLLNSVVESGPSGLCAVDKSTFEFITEASLNRNTEAGPSEVCTEEISTNSENQTNPLNCFEKDHIHQDENTEAMMDSNVLEKTLQTHGIAILSDFLITEKHITTWTGIPSLKLLEVLCAMVKTMEDNVYPKKYKMHATDRVILTLVKLKQNLSFAALSTVFSISPTTVAEYFSYTVQVLAEVLGTMVYMPSQQEIKKNIPHCFKGKFEKVRCILDCTEMSIASPNCLNCRIACYSNYKHKRTVKFLLGVTPAGLISFCSRGYSGKSSDKYIFIKENFIDKLEKHHDEIMVDKGFAIEKECAENGIRLHIPPFLREDRLRAEDAILNESIAKARVHVERAIERVKRFGVLRGSVDASVLRHIDDIMMIACGIVNLTAPILKDDKF</sequence>
<keyword evidence="3 6" id="KW-0863">Zinc-finger</keyword>
<feature type="domain" description="THAP-type" evidence="8">
    <location>
        <begin position="76"/>
        <end position="154"/>
    </location>
</feature>
<dbReference type="InterPro" id="IPR006612">
    <property type="entry name" value="THAP_Znf"/>
</dbReference>
<dbReference type="GeneID" id="109428591"/>
<dbReference type="SMART" id="SM00692">
    <property type="entry name" value="DM3"/>
    <property type="match status" value="3"/>
</dbReference>
<dbReference type="RefSeq" id="XP_029733097.2">
    <property type="nucleotide sequence ID" value="XM_029877237.2"/>
</dbReference>
<evidence type="ECO:0000256" key="4">
    <source>
        <dbReference type="ARBA" id="ARBA00022833"/>
    </source>
</evidence>
<evidence type="ECO:0000313" key="9">
    <source>
        <dbReference type="EnsemblMetazoa" id="AALFPA23_014986.P21720"/>
    </source>
</evidence>
<dbReference type="SMART" id="SM00980">
    <property type="entry name" value="THAP"/>
    <property type="match status" value="3"/>
</dbReference>
<keyword evidence="4" id="KW-0862">Zinc</keyword>
<protein>
    <recommendedName>
        <fullName evidence="8">THAP-type domain-containing protein</fullName>
    </recommendedName>
</protein>
<dbReference type="RefSeq" id="XP_062712975.1">
    <property type="nucleotide sequence ID" value="XM_062856991.1"/>
</dbReference>
<dbReference type="PANTHER" id="PTHR23080">
    <property type="entry name" value="THAP DOMAIN PROTEIN"/>
    <property type="match status" value="1"/>
</dbReference>
<comment type="cofactor">
    <cofactor evidence="1">
        <name>a divalent metal cation</name>
        <dbReference type="ChEBI" id="CHEBI:60240"/>
    </cofactor>
</comment>
<evidence type="ECO:0000256" key="1">
    <source>
        <dbReference type="ARBA" id="ARBA00001968"/>
    </source>
</evidence>
<dbReference type="SUPFAM" id="SSF57716">
    <property type="entry name" value="Glucocorticoid receptor-like (DNA-binding domain)"/>
    <property type="match status" value="3"/>
</dbReference>
<keyword evidence="10" id="KW-1185">Reference proteome</keyword>
<accession>A0ABM1Z4E0</accession>
<evidence type="ECO:0000256" key="5">
    <source>
        <dbReference type="ARBA" id="ARBA00023125"/>
    </source>
</evidence>